<reference evidence="19" key="1">
    <citation type="submission" date="2025-08" db="UniProtKB">
        <authorList>
            <consortium name="Ensembl"/>
        </authorList>
    </citation>
    <scope>IDENTIFICATION</scope>
</reference>
<dbReference type="InterPro" id="IPR051488">
    <property type="entry name" value="WD_repeat_striatin"/>
</dbReference>
<keyword evidence="5" id="KW-0597">Phosphoprotein</keyword>
<evidence type="ECO:0000256" key="3">
    <source>
        <dbReference type="ARBA" id="ARBA00009616"/>
    </source>
</evidence>
<dbReference type="GO" id="GO:0070016">
    <property type="term" value="F:armadillo repeat domain binding"/>
    <property type="evidence" value="ECO:0007669"/>
    <property type="project" value="TreeGrafter"/>
</dbReference>
<dbReference type="FunFam" id="2.130.10.10:FF:000134">
    <property type="entry name" value="striatin-3 isoform X2"/>
    <property type="match status" value="1"/>
</dbReference>
<keyword evidence="10 16" id="KW-0175">Coiled coil</keyword>
<dbReference type="SMART" id="SM00320">
    <property type="entry name" value="WD40"/>
    <property type="match status" value="7"/>
</dbReference>
<dbReference type="FunFam" id="1.20.5.300:FF:000001">
    <property type="entry name" value="striatin isoform X1"/>
    <property type="match status" value="1"/>
</dbReference>
<dbReference type="InterPro" id="IPR013258">
    <property type="entry name" value="Striatin_N"/>
</dbReference>
<dbReference type="GO" id="GO:0051721">
    <property type="term" value="F:protein phosphatase 2A binding"/>
    <property type="evidence" value="ECO:0007669"/>
    <property type="project" value="TreeGrafter"/>
</dbReference>
<dbReference type="GO" id="GO:0030425">
    <property type="term" value="C:dendrite"/>
    <property type="evidence" value="ECO:0007669"/>
    <property type="project" value="TreeGrafter"/>
</dbReference>
<dbReference type="Proteomes" id="UP000694383">
    <property type="component" value="Unplaced"/>
</dbReference>
<dbReference type="InterPro" id="IPR001680">
    <property type="entry name" value="WD40_rpt"/>
</dbReference>
<dbReference type="PROSITE" id="PS00678">
    <property type="entry name" value="WD_REPEATS_1"/>
    <property type="match status" value="2"/>
</dbReference>
<dbReference type="InterPro" id="IPR015943">
    <property type="entry name" value="WD40/YVTN_repeat-like_dom_sf"/>
</dbReference>
<feature type="domain" description="Striatin N-terminal" evidence="18">
    <location>
        <begin position="49"/>
        <end position="165"/>
    </location>
</feature>
<organism evidence="19 20">
    <name type="scientific">Oryzias sinensis</name>
    <name type="common">Chinese medaka</name>
    <dbReference type="NCBI Taxonomy" id="183150"/>
    <lineage>
        <taxon>Eukaryota</taxon>
        <taxon>Metazoa</taxon>
        <taxon>Chordata</taxon>
        <taxon>Craniata</taxon>
        <taxon>Vertebrata</taxon>
        <taxon>Euteleostomi</taxon>
        <taxon>Actinopterygii</taxon>
        <taxon>Neopterygii</taxon>
        <taxon>Teleostei</taxon>
        <taxon>Neoteleostei</taxon>
        <taxon>Acanthomorphata</taxon>
        <taxon>Ovalentaria</taxon>
        <taxon>Atherinomorphae</taxon>
        <taxon>Beloniformes</taxon>
        <taxon>Adrianichthyidae</taxon>
        <taxon>Oryziinae</taxon>
        <taxon>Oryzias</taxon>
    </lineage>
</organism>
<evidence type="ECO:0000256" key="12">
    <source>
        <dbReference type="ARBA" id="ARBA00058972"/>
    </source>
</evidence>
<sequence length="707" mass="78135">MDEHPGGGGAASPRPPPLQQHGSNPGPPIGTVMVPQQTDELARPQQQYTIPGILHYIQHEWARFEMERAHWEVERAELQARIAFLQGERKGQENLKNDLVRRIKMLEYALKQERAKYHKLKYGTELNQGEMKMPSFESDAKDSEVSPVPANSQLTWKQGRQLLRQNTIFHEAHQPLQRRQEVSRQIPSDDLETFNFLENAEDSDEDEEADLMDDLGADKHRRAKKHKTKVGNEGLATEDEAVTEEVMKEFDFLVTAEDGEGAGEARSSGDGTEWGESGGVVRGCKLAGERVFKGNKTGFIRTDVVNLSFFSVYQRKFVFAAEPLPFSSGGGKSFLLGGSDDALENMLGLGDLADICVTNDEVDFGYDLSSSKESSFRKTWNPKYTLRSHFDGVRALAFHPVEPCLVSVSEDHTLKLWNLTKTVPAKKSASFDVEPIYTFRGHEGPVLSLAMTSTGEQCFSGGIDSTIQWWNIPGSNVDPYDTYDSSVLAGTWAGHTDAVWGLAYSGIKNRLLSCSADGTVKLWNPAAKEPCISTFNTDMEHGIPTSVDFNGCDPAHMVASFNGGDVAIYDLETSQTTVVLKGQGDGTDPSLNHINKVVSHPTLPITITAHEDRHIKFFDNKTGKLIHAMVAHLDAVTCLAVEPNGIYLISGSHDCSLRLWNLDTKTCVQEITAHRKKCEEAIYDVTFHPSKAYIASAGADALARVYV</sequence>
<comment type="subcellular location">
    <subcellularLocation>
        <location evidence="2">Cytoplasm</location>
    </subcellularLocation>
    <subcellularLocation>
        <location evidence="1">Membrane</location>
    </subcellularLocation>
</comment>
<evidence type="ECO:0000256" key="13">
    <source>
        <dbReference type="ARBA" id="ARBA00063392"/>
    </source>
</evidence>
<keyword evidence="6 15" id="KW-0853">WD repeat</keyword>
<dbReference type="GO" id="GO:0016020">
    <property type="term" value="C:membrane"/>
    <property type="evidence" value="ECO:0007669"/>
    <property type="project" value="UniProtKB-SubCell"/>
</dbReference>
<keyword evidence="20" id="KW-1185">Reference proteome</keyword>
<evidence type="ECO:0000256" key="11">
    <source>
        <dbReference type="ARBA" id="ARBA00023136"/>
    </source>
</evidence>
<dbReference type="InterPro" id="IPR020472">
    <property type="entry name" value="WD40_PAC1"/>
</dbReference>
<keyword evidence="9" id="KW-0007">Acetylation</keyword>
<evidence type="ECO:0000256" key="15">
    <source>
        <dbReference type="PROSITE-ProRule" id="PRU00221"/>
    </source>
</evidence>
<keyword evidence="4" id="KW-0963">Cytoplasm</keyword>
<dbReference type="FunFam" id="2.130.10.10:FF:000058">
    <property type="entry name" value="striatin isoform X1"/>
    <property type="match status" value="1"/>
</dbReference>
<evidence type="ECO:0000313" key="19">
    <source>
        <dbReference type="Ensembl" id="ENSOSIP00000033678.1"/>
    </source>
</evidence>
<evidence type="ECO:0000256" key="1">
    <source>
        <dbReference type="ARBA" id="ARBA00004370"/>
    </source>
</evidence>
<evidence type="ECO:0000256" key="8">
    <source>
        <dbReference type="ARBA" id="ARBA00022860"/>
    </source>
</evidence>
<evidence type="ECO:0000256" key="14">
    <source>
        <dbReference type="ARBA" id="ARBA00074037"/>
    </source>
</evidence>
<name>A0A8C7YTL2_9TELE</name>
<dbReference type="Pfam" id="PF08232">
    <property type="entry name" value="Striatin"/>
    <property type="match status" value="1"/>
</dbReference>
<protein>
    <recommendedName>
        <fullName evidence="14">Striatin-3</fullName>
    </recommendedName>
</protein>
<dbReference type="PANTHER" id="PTHR15653:SF3">
    <property type="entry name" value="STRIATIN-3"/>
    <property type="match status" value="1"/>
</dbReference>
<feature type="repeat" description="WD" evidence="15">
    <location>
        <begin position="439"/>
        <end position="472"/>
    </location>
</feature>
<comment type="function">
    <text evidence="12">Calmodulin-binding scaffolding protein which is the center of the striatin-interacting phosphatase and kinase (STRIPAK) complexes. STRIPAK complexes have critical roles in protein (de)phosphorylation and are regulators of multiple signaling pathways including Hippo, MAPK, nuclear receptor and cytoskeleton remodeling. Different types of STRIPAK complexes are involved in a variety of biological processes such as cell growth, differentiation, apoptosis, metabolism and immune regulation.</text>
</comment>
<evidence type="ECO:0000256" key="2">
    <source>
        <dbReference type="ARBA" id="ARBA00004496"/>
    </source>
</evidence>
<feature type="region of interest" description="Disordered" evidence="17">
    <location>
        <begin position="1"/>
        <end position="30"/>
    </location>
</feature>
<dbReference type="Gene3D" id="2.130.10.10">
    <property type="entry name" value="YVTN repeat-like/Quinoprotein amine dehydrogenase"/>
    <property type="match status" value="3"/>
</dbReference>
<evidence type="ECO:0000256" key="4">
    <source>
        <dbReference type="ARBA" id="ARBA00022490"/>
    </source>
</evidence>
<dbReference type="InterPro" id="IPR036322">
    <property type="entry name" value="WD40_repeat_dom_sf"/>
</dbReference>
<accession>A0A8C7YTL2</accession>
<feature type="coiled-coil region" evidence="16">
    <location>
        <begin position="68"/>
        <end position="116"/>
    </location>
</feature>
<dbReference type="PANTHER" id="PTHR15653">
    <property type="entry name" value="STRIATIN"/>
    <property type="match status" value="1"/>
</dbReference>
<evidence type="ECO:0000256" key="6">
    <source>
        <dbReference type="ARBA" id="ARBA00022574"/>
    </source>
</evidence>
<evidence type="ECO:0000313" key="20">
    <source>
        <dbReference type="Proteomes" id="UP000694383"/>
    </source>
</evidence>
<dbReference type="CDD" id="cd00200">
    <property type="entry name" value="WD40"/>
    <property type="match status" value="1"/>
</dbReference>
<proteinExistence type="inferred from homology"/>
<comment type="subunit">
    <text evidence="13">Tetramerizes. Part of the core of STRIPAK complexes composed of PP2A catalytic and scaffolding subunits, the striatins (PP2A regulatory subunits), the striatin-associated proteins MOB4, STRIP1 and STRIP2, PDCD10 and members of the STE20 kinases, such as STK24 and STK26. The STRIPAK complex can be extended by adapter proteins such as SLMAP:SIKE1 or CTTNBP2NL. Interacts with CDC42BPB.</text>
</comment>
<dbReference type="GO" id="GO:0044877">
    <property type="term" value="F:protein-containing complex binding"/>
    <property type="evidence" value="ECO:0007669"/>
    <property type="project" value="TreeGrafter"/>
</dbReference>
<keyword evidence="8" id="KW-0112">Calmodulin-binding</keyword>
<dbReference type="GO" id="GO:0005516">
    <property type="term" value="F:calmodulin binding"/>
    <property type="evidence" value="ECO:0007669"/>
    <property type="project" value="UniProtKB-KW"/>
</dbReference>
<evidence type="ECO:0000256" key="10">
    <source>
        <dbReference type="ARBA" id="ARBA00023054"/>
    </source>
</evidence>
<dbReference type="PRINTS" id="PR00320">
    <property type="entry name" value="GPROTEINBRPT"/>
</dbReference>
<dbReference type="Gene3D" id="1.20.5.300">
    <property type="match status" value="1"/>
</dbReference>
<dbReference type="GO" id="GO:0005737">
    <property type="term" value="C:cytoplasm"/>
    <property type="evidence" value="ECO:0007669"/>
    <property type="project" value="UniProtKB-SubCell"/>
</dbReference>
<feature type="repeat" description="WD" evidence="15">
    <location>
        <begin position="492"/>
        <end position="524"/>
    </location>
</feature>
<dbReference type="InterPro" id="IPR019775">
    <property type="entry name" value="WD40_repeat_CS"/>
</dbReference>
<evidence type="ECO:0000256" key="16">
    <source>
        <dbReference type="SAM" id="Coils"/>
    </source>
</evidence>
<keyword evidence="11" id="KW-0472">Membrane</keyword>
<feature type="repeat" description="WD" evidence="15">
    <location>
        <begin position="629"/>
        <end position="670"/>
    </location>
</feature>
<dbReference type="PROSITE" id="PS50294">
    <property type="entry name" value="WD_REPEATS_REGION"/>
    <property type="match status" value="4"/>
</dbReference>
<comment type="similarity">
    <text evidence="3">Belongs to the WD repeat striatin family.</text>
</comment>
<evidence type="ECO:0000256" key="5">
    <source>
        <dbReference type="ARBA" id="ARBA00022553"/>
    </source>
</evidence>
<keyword evidence="7" id="KW-0677">Repeat</keyword>
<feature type="repeat" description="WD" evidence="15">
    <location>
        <begin position="386"/>
        <end position="419"/>
    </location>
</feature>
<feature type="compositionally biased region" description="Gly residues" evidence="17">
    <location>
        <begin position="1"/>
        <end position="10"/>
    </location>
</feature>
<evidence type="ECO:0000259" key="18">
    <source>
        <dbReference type="Pfam" id="PF08232"/>
    </source>
</evidence>
<reference evidence="19" key="2">
    <citation type="submission" date="2025-09" db="UniProtKB">
        <authorList>
            <consortium name="Ensembl"/>
        </authorList>
    </citation>
    <scope>IDENTIFICATION</scope>
</reference>
<evidence type="ECO:0000256" key="7">
    <source>
        <dbReference type="ARBA" id="ARBA00022737"/>
    </source>
</evidence>
<dbReference type="Pfam" id="PF00400">
    <property type="entry name" value="WD40"/>
    <property type="match status" value="5"/>
</dbReference>
<dbReference type="PROSITE" id="PS50082">
    <property type="entry name" value="WD_REPEATS_2"/>
    <property type="match status" value="4"/>
</dbReference>
<evidence type="ECO:0000256" key="9">
    <source>
        <dbReference type="ARBA" id="ARBA00022990"/>
    </source>
</evidence>
<dbReference type="SUPFAM" id="SSF50978">
    <property type="entry name" value="WD40 repeat-like"/>
    <property type="match status" value="1"/>
</dbReference>
<dbReference type="AlphaFoldDB" id="A0A8C7YTL2"/>
<dbReference type="GeneTree" id="ENSGT00950000183095"/>
<evidence type="ECO:0000256" key="17">
    <source>
        <dbReference type="SAM" id="MobiDB-lite"/>
    </source>
</evidence>
<dbReference type="FunFam" id="2.130.10.10:FF:000110">
    <property type="entry name" value="striatin-3 isoform X2"/>
    <property type="match status" value="1"/>
</dbReference>
<dbReference type="Ensembl" id="ENSOSIT00000035498.1">
    <property type="protein sequence ID" value="ENSOSIP00000033678.1"/>
    <property type="gene ID" value="ENSOSIG00000013379.1"/>
</dbReference>